<name>A0ABW5FY02_9PSEU</name>
<reference evidence="3" key="1">
    <citation type="journal article" date="2019" name="Int. J. Syst. Evol. Microbiol.">
        <title>The Global Catalogue of Microorganisms (GCM) 10K type strain sequencing project: providing services to taxonomists for standard genome sequencing and annotation.</title>
        <authorList>
            <consortium name="The Broad Institute Genomics Platform"/>
            <consortium name="The Broad Institute Genome Sequencing Center for Infectious Disease"/>
            <person name="Wu L."/>
            <person name="Ma J."/>
        </authorList>
    </citation>
    <scope>NUCLEOTIDE SEQUENCE [LARGE SCALE GENOMIC DNA]</scope>
    <source>
        <strain evidence="3">CGMCC 4.7645</strain>
    </source>
</reference>
<dbReference type="EMBL" id="JBHUKR010000007">
    <property type="protein sequence ID" value="MFD2418397.1"/>
    <property type="molecule type" value="Genomic_DNA"/>
</dbReference>
<proteinExistence type="predicted"/>
<accession>A0ABW5FY02</accession>
<protein>
    <submittedName>
        <fullName evidence="2">Uncharacterized protein</fullName>
    </submittedName>
</protein>
<dbReference type="RefSeq" id="WP_378266335.1">
    <property type="nucleotide sequence ID" value="NZ_JBHUKR010000007.1"/>
</dbReference>
<evidence type="ECO:0000313" key="2">
    <source>
        <dbReference type="EMBL" id="MFD2418397.1"/>
    </source>
</evidence>
<gene>
    <name evidence="2" type="ORF">ACFSXZ_18910</name>
</gene>
<keyword evidence="3" id="KW-1185">Reference proteome</keyword>
<evidence type="ECO:0000256" key="1">
    <source>
        <dbReference type="SAM" id="MobiDB-lite"/>
    </source>
</evidence>
<evidence type="ECO:0000313" key="3">
    <source>
        <dbReference type="Proteomes" id="UP001597417"/>
    </source>
</evidence>
<dbReference type="Proteomes" id="UP001597417">
    <property type="component" value="Unassembled WGS sequence"/>
</dbReference>
<organism evidence="2 3">
    <name type="scientific">Amycolatopsis pigmentata</name>
    <dbReference type="NCBI Taxonomy" id="450801"/>
    <lineage>
        <taxon>Bacteria</taxon>
        <taxon>Bacillati</taxon>
        <taxon>Actinomycetota</taxon>
        <taxon>Actinomycetes</taxon>
        <taxon>Pseudonocardiales</taxon>
        <taxon>Pseudonocardiaceae</taxon>
        <taxon>Amycolatopsis</taxon>
    </lineage>
</organism>
<sequence length="56" mass="5631">MPPSPVTEDDDPVGEGREVEVVRDQDRGASGAQCPGTRASATVGSVSSSSMSRAGP</sequence>
<feature type="compositionally biased region" description="Low complexity" evidence="1">
    <location>
        <begin position="37"/>
        <end position="56"/>
    </location>
</feature>
<feature type="region of interest" description="Disordered" evidence="1">
    <location>
        <begin position="21"/>
        <end position="56"/>
    </location>
</feature>
<comment type="caution">
    <text evidence="2">The sequence shown here is derived from an EMBL/GenBank/DDBJ whole genome shotgun (WGS) entry which is preliminary data.</text>
</comment>